<dbReference type="Proteomes" id="UP001078443">
    <property type="component" value="Unassembled WGS sequence"/>
</dbReference>
<feature type="transmembrane region" description="Helical" evidence="5">
    <location>
        <begin position="144"/>
        <end position="164"/>
    </location>
</feature>
<dbReference type="RefSeq" id="WP_268041037.1">
    <property type="nucleotide sequence ID" value="NZ_JAPQER010000003.1"/>
</dbReference>
<evidence type="ECO:0000313" key="8">
    <source>
        <dbReference type="Proteomes" id="UP001078443"/>
    </source>
</evidence>
<keyword evidence="4 5" id="KW-0472">Membrane</keyword>
<feature type="transmembrane region" description="Helical" evidence="5">
    <location>
        <begin position="61"/>
        <end position="80"/>
    </location>
</feature>
<keyword evidence="3 5" id="KW-1133">Transmembrane helix</keyword>
<dbReference type="PANTHER" id="PTHR37422">
    <property type="entry name" value="TEICHURONIC ACID BIOSYNTHESIS PROTEIN TUAE"/>
    <property type="match status" value="1"/>
</dbReference>
<feature type="domain" description="O-antigen ligase-related" evidence="6">
    <location>
        <begin position="179"/>
        <end position="310"/>
    </location>
</feature>
<feature type="transmembrane region" description="Helical" evidence="5">
    <location>
        <begin position="6"/>
        <end position="25"/>
    </location>
</feature>
<gene>
    <name evidence="7" type="ORF">OW763_10305</name>
</gene>
<evidence type="ECO:0000256" key="3">
    <source>
        <dbReference type="ARBA" id="ARBA00022989"/>
    </source>
</evidence>
<evidence type="ECO:0000256" key="2">
    <source>
        <dbReference type="ARBA" id="ARBA00022692"/>
    </source>
</evidence>
<name>A0ABT4D3W9_9CLOT</name>
<dbReference type="Pfam" id="PF04932">
    <property type="entry name" value="Wzy_C"/>
    <property type="match status" value="1"/>
</dbReference>
<proteinExistence type="predicted"/>
<dbReference type="InterPro" id="IPR007016">
    <property type="entry name" value="O-antigen_ligase-rel_domated"/>
</dbReference>
<feature type="transmembrane region" description="Helical" evidence="5">
    <location>
        <begin position="216"/>
        <end position="237"/>
    </location>
</feature>
<feature type="transmembrane region" description="Helical" evidence="5">
    <location>
        <begin position="92"/>
        <end position="109"/>
    </location>
</feature>
<evidence type="ECO:0000259" key="6">
    <source>
        <dbReference type="Pfam" id="PF04932"/>
    </source>
</evidence>
<evidence type="ECO:0000256" key="5">
    <source>
        <dbReference type="SAM" id="Phobius"/>
    </source>
</evidence>
<keyword evidence="7" id="KW-0436">Ligase</keyword>
<dbReference type="InterPro" id="IPR051533">
    <property type="entry name" value="WaaL-like"/>
</dbReference>
<feature type="transmembrane region" description="Helical" evidence="5">
    <location>
        <begin position="293"/>
        <end position="316"/>
    </location>
</feature>
<keyword evidence="8" id="KW-1185">Reference proteome</keyword>
<evidence type="ECO:0000313" key="7">
    <source>
        <dbReference type="EMBL" id="MCY6484733.1"/>
    </source>
</evidence>
<evidence type="ECO:0000256" key="1">
    <source>
        <dbReference type="ARBA" id="ARBA00004141"/>
    </source>
</evidence>
<feature type="transmembrane region" description="Helical" evidence="5">
    <location>
        <begin position="171"/>
        <end position="188"/>
    </location>
</feature>
<sequence length="394" mass="45160">MVFLSILLIVFSPYLAFLPMISIGFKAVHKNNLILRNIWNIGLFFLFIWSFLVGIINTNKISVIASLAILFYFFFSVYLQNYYNTVQQIEQLFKKIMLISVGSGIIGFIERFKGIQYKYAWWKCLIGIYPPVSFSESYRISGTFGNPNIAGTWYAVMVLMCFYFYKKSLKIEKIFYIVLAALFISVLFMTESRGAIIGLILGMITYAYFREDKKKMIFLILFFTLGVILMFIFPHYFPRGEGVFTSIEDRKAIWRNCLNMFKFKPVTGWGLMGIYFADKSIYHYIRVVHGHNILITIATTLGAVGASIFVCMKLYLFKEIWFLNKQHCPLSPLLAGIEAIILGQGLVDFTIMSPQAGIIFFGCSAIINGLAFQYKSVPLSECVSIPFLSRAKNK</sequence>
<keyword evidence="2 5" id="KW-0812">Transmembrane</keyword>
<dbReference type="PANTHER" id="PTHR37422:SF13">
    <property type="entry name" value="LIPOPOLYSACCHARIDE BIOSYNTHESIS PROTEIN PA4999-RELATED"/>
    <property type="match status" value="1"/>
</dbReference>
<comment type="subcellular location">
    <subcellularLocation>
        <location evidence="1">Membrane</location>
        <topology evidence="1">Multi-pass membrane protein</topology>
    </subcellularLocation>
</comment>
<comment type="caution">
    <text evidence="7">The sequence shown here is derived from an EMBL/GenBank/DDBJ whole genome shotgun (WGS) entry which is preliminary data.</text>
</comment>
<reference evidence="7" key="1">
    <citation type="submission" date="2022-12" db="EMBL/GenBank/DDBJ databases">
        <authorList>
            <person name="Wang J."/>
        </authorList>
    </citation>
    <scope>NUCLEOTIDE SEQUENCE</scope>
    <source>
        <strain evidence="7">HY-45-18</strain>
    </source>
</reference>
<feature type="transmembrane region" description="Helical" evidence="5">
    <location>
        <begin position="37"/>
        <end position="55"/>
    </location>
</feature>
<dbReference type="EMBL" id="JAPQER010000003">
    <property type="protein sequence ID" value="MCY6484733.1"/>
    <property type="molecule type" value="Genomic_DNA"/>
</dbReference>
<dbReference type="GO" id="GO:0016874">
    <property type="term" value="F:ligase activity"/>
    <property type="evidence" value="ECO:0007669"/>
    <property type="project" value="UniProtKB-KW"/>
</dbReference>
<accession>A0ABT4D3W9</accession>
<feature type="transmembrane region" description="Helical" evidence="5">
    <location>
        <begin position="194"/>
        <end position="209"/>
    </location>
</feature>
<evidence type="ECO:0000256" key="4">
    <source>
        <dbReference type="ARBA" id="ARBA00023136"/>
    </source>
</evidence>
<organism evidence="7 8">
    <name type="scientific">Clostridium aestuarii</name>
    <dbReference type="NCBI Taxonomy" id="338193"/>
    <lineage>
        <taxon>Bacteria</taxon>
        <taxon>Bacillati</taxon>
        <taxon>Bacillota</taxon>
        <taxon>Clostridia</taxon>
        <taxon>Eubacteriales</taxon>
        <taxon>Clostridiaceae</taxon>
        <taxon>Clostridium</taxon>
    </lineage>
</organism>
<protein>
    <submittedName>
        <fullName evidence="7">O-antigen ligase family protein</fullName>
    </submittedName>
</protein>